<comment type="caution">
    <text evidence="2">The sequence shown here is derived from an EMBL/GenBank/DDBJ whole genome shotgun (WGS) entry which is preliminary data.</text>
</comment>
<protein>
    <submittedName>
        <fullName evidence="2">DUF4142 domain-containing protein</fullName>
    </submittedName>
</protein>
<keyword evidence="3" id="KW-1185">Reference proteome</keyword>
<dbReference type="InterPro" id="IPR012347">
    <property type="entry name" value="Ferritin-like"/>
</dbReference>
<name>A0A3M9XPK8_9HYPH</name>
<dbReference type="PANTHER" id="PTHR38593">
    <property type="entry name" value="BLR2558 PROTEIN"/>
    <property type="match status" value="1"/>
</dbReference>
<dbReference type="AlphaFoldDB" id="A0A3M9XPK8"/>
<dbReference type="Gene3D" id="1.20.1260.10">
    <property type="match status" value="1"/>
</dbReference>
<reference evidence="2 3" key="1">
    <citation type="submission" date="2018-08" db="EMBL/GenBank/DDBJ databases">
        <title>Genome sequence of Methylocystis hirsuta CSC1, a methanotroph able to accumulate PHAs.</title>
        <authorList>
            <person name="Bordel S."/>
            <person name="Rodriguez E."/>
            <person name="Gancedo J."/>
            <person name="Munoz R."/>
        </authorList>
    </citation>
    <scope>NUCLEOTIDE SEQUENCE [LARGE SCALE GENOMIC DNA]</scope>
    <source>
        <strain evidence="2 3">CSC1</strain>
    </source>
</reference>
<dbReference type="OrthoDB" id="7867467at2"/>
<accession>A0A3M9XPK8</accession>
<evidence type="ECO:0000313" key="2">
    <source>
        <dbReference type="EMBL" id="RNJ49682.1"/>
    </source>
</evidence>
<dbReference type="Pfam" id="PF13628">
    <property type="entry name" value="DUF4142"/>
    <property type="match status" value="1"/>
</dbReference>
<dbReference type="EMBL" id="QWDD01000001">
    <property type="protein sequence ID" value="RNJ49682.1"/>
    <property type="molecule type" value="Genomic_DNA"/>
</dbReference>
<evidence type="ECO:0000313" key="3">
    <source>
        <dbReference type="Proteomes" id="UP000268623"/>
    </source>
</evidence>
<feature type="domain" description="DUF4142" evidence="1">
    <location>
        <begin position="51"/>
        <end position="191"/>
    </location>
</feature>
<dbReference type="Proteomes" id="UP000268623">
    <property type="component" value="Unassembled WGS sequence"/>
</dbReference>
<sequence>MLHMKFFSDDNGSMLASFARVVARSAAPMIAALWFALLGPTGSAVAGVLDDGQILGIYIQVNGFDAETALLGRALSHSSAVRNLATHVSTDHLGVRQAAYALAAKCKVSPVTPSERDAAAIEHGQVMTKLSSLKGAEFDKAYLRHEVAFHTAALEAVRQALEPSATCPDLRAHFKDVLPAFEHHLLETQALARELNVR</sequence>
<dbReference type="PANTHER" id="PTHR38593:SF1">
    <property type="entry name" value="BLR2558 PROTEIN"/>
    <property type="match status" value="1"/>
</dbReference>
<evidence type="ECO:0000259" key="1">
    <source>
        <dbReference type="Pfam" id="PF13628"/>
    </source>
</evidence>
<dbReference type="InterPro" id="IPR025419">
    <property type="entry name" value="DUF4142"/>
</dbReference>
<organism evidence="2 3">
    <name type="scientific">Methylocystis hirsuta</name>
    <dbReference type="NCBI Taxonomy" id="369798"/>
    <lineage>
        <taxon>Bacteria</taxon>
        <taxon>Pseudomonadati</taxon>
        <taxon>Pseudomonadota</taxon>
        <taxon>Alphaproteobacteria</taxon>
        <taxon>Hyphomicrobiales</taxon>
        <taxon>Methylocystaceae</taxon>
        <taxon>Methylocystis</taxon>
    </lineage>
</organism>
<proteinExistence type="predicted"/>
<gene>
    <name evidence="2" type="ORF">D1O30_08775</name>
</gene>